<reference evidence="1 2" key="1">
    <citation type="submission" date="2020-04" db="EMBL/GenBank/DDBJ databases">
        <title>Azohydromonas sp. isolated from soil.</title>
        <authorList>
            <person name="Dahal R.H."/>
        </authorList>
    </citation>
    <scope>NUCLEOTIDE SEQUENCE [LARGE SCALE GENOMIC DNA]</scope>
    <source>
        <strain evidence="1 2">G-1-1-14</strain>
    </source>
</reference>
<gene>
    <name evidence="1" type="ORF">HHL10_21605</name>
</gene>
<keyword evidence="2" id="KW-1185">Reference proteome</keyword>
<name>A0A848FDV0_9BURK</name>
<protein>
    <submittedName>
        <fullName evidence="1">Uncharacterized protein</fullName>
    </submittedName>
</protein>
<organism evidence="1 2">
    <name type="scientific">Azohydromonas caseinilytica</name>
    <dbReference type="NCBI Taxonomy" id="2728836"/>
    <lineage>
        <taxon>Bacteria</taxon>
        <taxon>Pseudomonadati</taxon>
        <taxon>Pseudomonadota</taxon>
        <taxon>Betaproteobacteria</taxon>
        <taxon>Burkholderiales</taxon>
        <taxon>Sphaerotilaceae</taxon>
        <taxon>Azohydromonas</taxon>
    </lineage>
</organism>
<dbReference type="RefSeq" id="WP_169162468.1">
    <property type="nucleotide sequence ID" value="NZ_JABBFW010000019.1"/>
</dbReference>
<sequence>MESLGLTRQERQHIEQGGRLFVIEAVPGGRWQLVSVSAQGREPLPTPGGEPGYALQRDAVRAAAAAAQAAGEVCRLRPCRFSYEIEFHWLDAGMAWRLCLRQDERDVDEKLFIPDDNLDDEDEAFQAAHDQALEVGERWVAGRLKSGQRFHAMEI</sequence>
<evidence type="ECO:0000313" key="1">
    <source>
        <dbReference type="EMBL" id="NML17568.1"/>
    </source>
</evidence>
<dbReference type="Proteomes" id="UP000574067">
    <property type="component" value="Unassembled WGS sequence"/>
</dbReference>
<dbReference type="AlphaFoldDB" id="A0A848FDV0"/>
<evidence type="ECO:0000313" key="2">
    <source>
        <dbReference type="Proteomes" id="UP000574067"/>
    </source>
</evidence>
<comment type="caution">
    <text evidence="1">The sequence shown here is derived from an EMBL/GenBank/DDBJ whole genome shotgun (WGS) entry which is preliminary data.</text>
</comment>
<dbReference type="EMBL" id="JABBFW010000019">
    <property type="protein sequence ID" value="NML17568.1"/>
    <property type="molecule type" value="Genomic_DNA"/>
</dbReference>
<accession>A0A848FDV0</accession>
<proteinExistence type="predicted"/>